<dbReference type="AlphaFoldDB" id="A0A2B7XZ97"/>
<dbReference type="OrthoDB" id="4185642at2759"/>
<comment type="caution">
    <text evidence="1">The sequence shown here is derived from an EMBL/GenBank/DDBJ whole genome shotgun (WGS) entry which is preliminary data.</text>
</comment>
<evidence type="ECO:0000313" key="2">
    <source>
        <dbReference type="Proteomes" id="UP000223968"/>
    </source>
</evidence>
<organism evidence="1 2">
    <name type="scientific">Helicocarpus griseus UAMH5409</name>
    <dbReference type="NCBI Taxonomy" id="1447875"/>
    <lineage>
        <taxon>Eukaryota</taxon>
        <taxon>Fungi</taxon>
        <taxon>Dikarya</taxon>
        <taxon>Ascomycota</taxon>
        <taxon>Pezizomycotina</taxon>
        <taxon>Eurotiomycetes</taxon>
        <taxon>Eurotiomycetidae</taxon>
        <taxon>Onygenales</taxon>
        <taxon>Ajellomycetaceae</taxon>
        <taxon>Helicocarpus</taxon>
    </lineage>
</organism>
<gene>
    <name evidence="1" type="ORF">AJ79_03220</name>
</gene>
<dbReference type="InterPro" id="IPR011009">
    <property type="entry name" value="Kinase-like_dom_sf"/>
</dbReference>
<accession>A0A2B7XZ97</accession>
<evidence type="ECO:0000313" key="1">
    <source>
        <dbReference type="EMBL" id="PGH14103.1"/>
    </source>
</evidence>
<evidence type="ECO:0008006" key="3">
    <source>
        <dbReference type="Google" id="ProtNLM"/>
    </source>
</evidence>
<keyword evidence="2" id="KW-1185">Reference proteome</keyword>
<dbReference type="SUPFAM" id="SSF56112">
    <property type="entry name" value="Protein kinase-like (PK-like)"/>
    <property type="match status" value="1"/>
</dbReference>
<protein>
    <recommendedName>
        <fullName evidence="3">Protein kinase domain-containing protein</fullName>
    </recommendedName>
</protein>
<reference evidence="1 2" key="1">
    <citation type="submission" date="2017-10" db="EMBL/GenBank/DDBJ databases">
        <title>Comparative genomics in systemic dimorphic fungi from Ajellomycetaceae.</title>
        <authorList>
            <person name="Munoz J.F."/>
            <person name="Mcewen J.G."/>
            <person name="Clay O.K."/>
            <person name="Cuomo C.A."/>
        </authorList>
    </citation>
    <scope>NUCLEOTIDE SEQUENCE [LARGE SCALE GENOMIC DNA]</scope>
    <source>
        <strain evidence="1 2">UAMH5409</strain>
    </source>
</reference>
<dbReference type="Gene3D" id="1.10.510.10">
    <property type="entry name" value="Transferase(Phosphotransferase) domain 1"/>
    <property type="match status" value="1"/>
</dbReference>
<name>A0A2B7XZ97_9EURO</name>
<dbReference type="STRING" id="1447875.A0A2B7XZ97"/>
<dbReference type="EMBL" id="PDNB01000038">
    <property type="protein sequence ID" value="PGH14103.1"/>
    <property type="molecule type" value="Genomic_DNA"/>
</dbReference>
<sequence length="213" mass="24349">MANEMMELDDVSPAEIGFKEQLFVSNCSVTAVCHESATNRLVLIGQHDGRKDRELDIHILESTAYGRLRARGVCDRGIRPPILRDPGQPAPYSWSIPNMKMVNLDNYTEARMNNLLLGIREIHKAGVKHNNIKPRNVLIVKNDPNPGRVIWIDFNRANTYDEHHMTDGNSTKHTFSTALDEFEFPLLSFHLLNMPRLSRRQTWTPFFGLSKLA</sequence>
<proteinExistence type="predicted"/>
<dbReference type="Proteomes" id="UP000223968">
    <property type="component" value="Unassembled WGS sequence"/>
</dbReference>